<dbReference type="Gene3D" id="1.20.58.1070">
    <property type="match status" value="1"/>
</dbReference>
<sequence>MDDQDLFLKKCLPVLGDQQHSLNPDASNEDKQLEQISLDAQQYLLSVRKEALSYPCVLLPDGELPYIATSPNTRDNTLILNTYQTTSDLQIPANSFDPLCLQKFLDTSDKHCNNATHEKFWKNICFNEQISKNGIKASIDSKPLNIKLLSALNKKKTLQILDWFCTWLCSSEITNKQAYSIFLLLMRLDPLLSNKELYILRSLSRKLIDIRNSSDPRNSPEYVYTNILISIISTTFGQQDLV</sequence>
<dbReference type="STRING" id="133385.A0A2T9YXU6"/>
<dbReference type="InterPro" id="IPR035426">
    <property type="entry name" value="Gemin2/Brr1"/>
</dbReference>
<organism evidence="2 3">
    <name type="scientific">Smittium simulii</name>
    <dbReference type="NCBI Taxonomy" id="133385"/>
    <lineage>
        <taxon>Eukaryota</taxon>
        <taxon>Fungi</taxon>
        <taxon>Fungi incertae sedis</taxon>
        <taxon>Zoopagomycota</taxon>
        <taxon>Kickxellomycotina</taxon>
        <taxon>Harpellomycetes</taxon>
        <taxon>Harpellales</taxon>
        <taxon>Legeriomycetaceae</taxon>
        <taxon>Smittium</taxon>
    </lineage>
</organism>
<dbReference type="EMBL" id="MBFR01000017">
    <property type="protein sequence ID" value="PVU97173.1"/>
    <property type="molecule type" value="Genomic_DNA"/>
</dbReference>
<dbReference type="GO" id="GO:0032797">
    <property type="term" value="C:SMN complex"/>
    <property type="evidence" value="ECO:0007669"/>
    <property type="project" value="TreeGrafter"/>
</dbReference>
<comment type="similarity">
    <text evidence="1">Belongs to the gemin-2 family.</text>
</comment>
<evidence type="ECO:0008006" key="4">
    <source>
        <dbReference type="Google" id="ProtNLM"/>
    </source>
</evidence>
<evidence type="ECO:0000313" key="2">
    <source>
        <dbReference type="EMBL" id="PVU97173.1"/>
    </source>
</evidence>
<protein>
    <recommendedName>
        <fullName evidence="4">Gem-associated protein 2</fullName>
    </recommendedName>
</protein>
<keyword evidence="3" id="KW-1185">Reference proteome</keyword>
<dbReference type="Pfam" id="PF04938">
    <property type="entry name" value="SIP1"/>
    <property type="match status" value="1"/>
</dbReference>
<dbReference type="PANTHER" id="PTHR12794">
    <property type="entry name" value="GEMIN2"/>
    <property type="match status" value="1"/>
</dbReference>
<name>A0A2T9YXU6_9FUNG</name>
<proteinExistence type="inferred from homology"/>
<reference evidence="2 3" key="1">
    <citation type="journal article" date="2018" name="MBio">
        <title>Comparative Genomics Reveals the Core Gene Toolbox for the Fungus-Insect Symbiosis.</title>
        <authorList>
            <person name="Wang Y."/>
            <person name="Stata M."/>
            <person name="Wang W."/>
            <person name="Stajich J.E."/>
            <person name="White M.M."/>
            <person name="Moncalvo J.M."/>
        </authorList>
    </citation>
    <scope>NUCLEOTIDE SEQUENCE [LARGE SCALE GENOMIC DNA]</scope>
    <source>
        <strain evidence="2 3">SWE-8-4</strain>
    </source>
</reference>
<accession>A0A2T9YXU6</accession>
<evidence type="ECO:0000313" key="3">
    <source>
        <dbReference type="Proteomes" id="UP000245383"/>
    </source>
</evidence>
<dbReference type="PANTHER" id="PTHR12794:SF0">
    <property type="entry name" value="GEM-ASSOCIATED PROTEIN 2"/>
    <property type="match status" value="1"/>
</dbReference>
<evidence type="ECO:0000256" key="1">
    <source>
        <dbReference type="ARBA" id="ARBA00025758"/>
    </source>
</evidence>
<dbReference type="OrthoDB" id="428895at2759"/>
<dbReference type="GO" id="GO:0000387">
    <property type="term" value="P:spliceosomal snRNP assembly"/>
    <property type="evidence" value="ECO:0007669"/>
    <property type="project" value="InterPro"/>
</dbReference>
<dbReference type="GO" id="GO:0005634">
    <property type="term" value="C:nucleus"/>
    <property type="evidence" value="ECO:0007669"/>
    <property type="project" value="TreeGrafter"/>
</dbReference>
<dbReference type="AlphaFoldDB" id="A0A2T9YXU6"/>
<comment type="caution">
    <text evidence="2">The sequence shown here is derived from an EMBL/GenBank/DDBJ whole genome shotgun (WGS) entry which is preliminary data.</text>
</comment>
<gene>
    <name evidence="2" type="ORF">BB561_000725</name>
</gene>
<dbReference type="Proteomes" id="UP000245383">
    <property type="component" value="Unassembled WGS sequence"/>
</dbReference>